<feature type="transmembrane region" description="Helical" evidence="7">
    <location>
        <begin position="273"/>
        <end position="292"/>
    </location>
</feature>
<dbReference type="InterPro" id="IPR010920">
    <property type="entry name" value="LSM_dom_sf"/>
</dbReference>
<dbReference type="STRING" id="555512.SAMN04487993_1005230"/>
<dbReference type="Pfam" id="PF21088">
    <property type="entry name" value="MS_channel_1st"/>
    <property type="match status" value="1"/>
</dbReference>
<protein>
    <submittedName>
        <fullName evidence="12">Mechanosensitive ion channel</fullName>
    </submittedName>
</protein>
<dbReference type="InterPro" id="IPR011014">
    <property type="entry name" value="MscS_channel_TM-2"/>
</dbReference>
<dbReference type="Pfam" id="PF25392">
    <property type="entry name" value="MS_channel_TM1"/>
    <property type="match status" value="1"/>
</dbReference>
<evidence type="ECO:0000256" key="7">
    <source>
        <dbReference type="SAM" id="Phobius"/>
    </source>
</evidence>
<dbReference type="GO" id="GO:0008381">
    <property type="term" value="F:mechanosensitive monoatomic ion channel activity"/>
    <property type="evidence" value="ECO:0007669"/>
    <property type="project" value="InterPro"/>
</dbReference>
<name>A0A1G8L1S0_9RHOB</name>
<keyword evidence="3" id="KW-1003">Cell membrane</keyword>
<dbReference type="RefSeq" id="WP_089845606.1">
    <property type="nucleotide sequence ID" value="NZ_FNEJ01000005.1"/>
</dbReference>
<dbReference type="Gene3D" id="3.30.70.100">
    <property type="match status" value="1"/>
</dbReference>
<dbReference type="Gene3D" id="1.10.287.1260">
    <property type="match status" value="1"/>
</dbReference>
<feature type="chain" id="PRO_5011747181" evidence="8">
    <location>
        <begin position="30"/>
        <end position="782"/>
    </location>
</feature>
<dbReference type="PANTHER" id="PTHR30460">
    <property type="entry name" value="MODERATE CONDUCTANCE MECHANOSENSITIVE CHANNEL YBIO"/>
    <property type="match status" value="1"/>
</dbReference>
<gene>
    <name evidence="12" type="ORF">SAMN04487993_1005230</name>
</gene>
<dbReference type="AlphaFoldDB" id="A0A1G8L1S0"/>
<feature type="transmembrane region" description="Helical" evidence="7">
    <location>
        <begin position="465"/>
        <end position="485"/>
    </location>
</feature>
<keyword evidence="13" id="KW-1185">Reference proteome</keyword>
<dbReference type="Gene3D" id="2.30.30.60">
    <property type="match status" value="1"/>
</dbReference>
<evidence type="ECO:0000256" key="6">
    <source>
        <dbReference type="ARBA" id="ARBA00023136"/>
    </source>
</evidence>
<accession>A0A1G8L1S0</accession>
<feature type="transmembrane region" description="Helical" evidence="7">
    <location>
        <begin position="386"/>
        <end position="406"/>
    </location>
</feature>
<evidence type="ECO:0000259" key="10">
    <source>
        <dbReference type="Pfam" id="PF21088"/>
    </source>
</evidence>
<comment type="subcellular location">
    <subcellularLocation>
        <location evidence="1">Cell membrane</location>
        <topology evidence="1">Multi-pass membrane protein</topology>
    </subcellularLocation>
</comment>
<dbReference type="EMBL" id="FNEJ01000005">
    <property type="protein sequence ID" value="SDI49622.1"/>
    <property type="molecule type" value="Genomic_DNA"/>
</dbReference>
<dbReference type="InterPro" id="IPR057485">
    <property type="entry name" value="YbiO-like_TM1"/>
</dbReference>
<proteinExistence type="inferred from homology"/>
<dbReference type="GO" id="GO:0005886">
    <property type="term" value="C:plasma membrane"/>
    <property type="evidence" value="ECO:0007669"/>
    <property type="project" value="UniProtKB-SubCell"/>
</dbReference>
<feature type="signal peptide" evidence="8">
    <location>
        <begin position="1"/>
        <end position="29"/>
    </location>
</feature>
<dbReference type="Pfam" id="PF00924">
    <property type="entry name" value="MS_channel_2nd"/>
    <property type="match status" value="1"/>
</dbReference>
<feature type="transmembrane region" description="Helical" evidence="7">
    <location>
        <begin position="574"/>
        <end position="592"/>
    </location>
</feature>
<dbReference type="InterPro" id="IPR011066">
    <property type="entry name" value="MscS_channel_C_sf"/>
</dbReference>
<evidence type="ECO:0000259" key="9">
    <source>
        <dbReference type="Pfam" id="PF00924"/>
    </source>
</evidence>
<feature type="transmembrane region" description="Helical" evidence="7">
    <location>
        <begin position="548"/>
        <end position="568"/>
    </location>
</feature>
<keyword evidence="4 7" id="KW-0812">Transmembrane</keyword>
<reference evidence="12 13" key="1">
    <citation type="submission" date="2016-10" db="EMBL/GenBank/DDBJ databases">
        <authorList>
            <person name="de Groot N.N."/>
        </authorList>
    </citation>
    <scope>NUCLEOTIDE SEQUENCE [LARGE SCALE GENOMIC DNA]</scope>
    <source>
        <strain evidence="12 13">DSM 26424</strain>
    </source>
</reference>
<dbReference type="PANTHER" id="PTHR30460:SF0">
    <property type="entry name" value="MODERATE CONDUCTANCE MECHANOSENSITIVE CHANNEL YBIO"/>
    <property type="match status" value="1"/>
</dbReference>
<keyword evidence="5 7" id="KW-1133">Transmembrane helix</keyword>
<feature type="transmembrane region" description="Helical" evidence="7">
    <location>
        <begin position="505"/>
        <end position="527"/>
    </location>
</feature>
<feature type="domain" description="Mechanosensitive ion channel transmembrane helices 2/3" evidence="10">
    <location>
        <begin position="555"/>
        <end position="593"/>
    </location>
</feature>
<evidence type="ECO:0000256" key="2">
    <source>
        <dbReference type="ARBA" id="ARBA00008017"/>
    </source>
</evidence>
<dbReference type="InterPro" id="IPR045276">
    <property type="entry name" value="YbiO_bact"/>
</dbReference>
<comment type="similarity">
    <text evidence="2">Belongs to the MscS (TC 1.A.23) family.</text>
</comment>
<evidence type="ECO:0000256" key="1">
    <source>
        <dbReference type="ARBA" id="ARBA00004651"/>
    </source>
</evidence>
<evidence type="ECO:0000256" key="4">
    <source>
        <dbReference type="ARBA" id="ARBA00022692"/>
    </source>
</evidence>
<dbReference type="InterPro" id="IPR023408">
    <property type="entry name" value="MscS_beta-dom_sf"/>
</dbReference>
<feature type="domain" description="Mechanosensitive ion channel MscS" evidence="9">
    <location>
        <begin position="595"/>
        <end position="658"/>
    </location>
</feature>
<dbReference type="InterPro" id="IPR006685">
    <property type="entry name" value="MscS_channel_2nd"/>
</dbReference>
<evidence type="ECO:0000256" key="8">
    <source>
        <dbReference type="SAM" id="SignalP"/>
    </source>
</evidence>
<evidence type="ECO:0000313" key="12">
    <source>
        <dbReference type="EMBL" id="SDI49622.1"/>
    </source>
</evidence>
<dbReference type="SUPFAM" id="SSF50182">
    <property type="entry name" value="Sm-like ribonucleoproteins"/>
    <property type="match status" value="1"/>
</dbReference>
<feature type="transmembrane region" description="Helical" evidence="7">
    <location>
        <begin position="418"/>
        <end position="438"/>
    </location>
</feature>
<evidence type="ECO:0000256" key="5">
    <source>
        <dbReference type="ARBA" id="ARBA00022989"/>
    </source>
</evidence>
<dbReference type="SUPFAM" id="SSF82861">
    <property type="entry name" value="Mechanosensitive channel protein MscS (YggB), transmembrane region"/>
    <property type="match status" value="1"/>
</dbReference>
<evidence type="ECO:0000259" key="11">
    <source>
        <dbReference type="Pfam" id="PF25392"/>
    </source>
</evidence>
<feature type="transmembrane region" description="Helical" evidence="7">
    <location>
        <begin position="185"/>
        <end position="210"/>
    </location>
</feature>
<sequence>MKRLGLRIAALLILATVALGVFPSTPVLAQDTASPDAEATSDPVRSNLDLLLDVIEDDASRAALIEDLRAAQQEVAAPVDEQIVETLAPEGMALPEEMSFGRRIALITQEVAQDVAGALEGAWAQLVRAPQVFDGLSGSEAGVLLGALQELALVIVVTFAVFLLLRRLGKGIYARMGATARDSGWLRTLFLFVASGLIDILIVAISWAVGYLLATLVLGNFGQIGIRQTLYLNAFLIVELAKVAVRLVLSPSAHNLRPLPVSDTAARYLARRLNLMVGLVGYGQLLVVPIINAQASAAAGRAVSALIAVLVVGLAIWLVLRNRRPVADWLERGGQPPEHHAEEQRLVREVEAGAMPASAAPEEFPMGAPEPARRKRGPLHFLARHWHWPALLYLLVMLVLVLVQPADAAFRSLLNSGQVLVVALLGITLSGVLSRVVVRGVQLPDTVNARLPLLEKRLNTFVPKLLVVLRFAIFVLVVVFALNAISLIDLRAWMASQIGVQLTSTIFSVAAVLLVAFVVWVAMTSWVDYRLNPEFGSIATARERTLLTLLRNAATIALVIITLMFVLSEVGLDIAPLLASAGVLGLAIGFGAQKLVQDIITGIFIQFENAMNVGDVVTVGGTTGVVERLTIRSVSLRDLSGAFHVIPFSSVDMVTNFVREFGYFVCDMGVAYRENIDEVKQAMLDAFEELRSDPEQAKSIMGDLEWFGINAFGDSAVVVRARIKCVPGAQWGVGRAYNGVLKRVFDDRNIEIPFPHQTIYLGEAKDGTTQPFRIRSEGAGES</sequence>
<dbReference type="SUPFAM" id="SSF82689">
    <property type="entry name" value="Mechanosensitive channel protein MscS (YggB), C-terminal domain"/>
    <property type="match status" value="1"/>
</dbReference>
<dbReference type="InterPro" id="IPR049142">
    <property type="entry name" value="MS_channel_1st"/>
</dbReference>
<keyword evidence="8" id="KW-0732">Signal</keyword>
<dbReference type="Proteomes" id="UP000199093">
    <property type="component" value="Unassembled WGS sequence"/>
</dbReference>
<feature type="domain" description="Moderate conductance mechanosensitive channel YbiO-like transmembrane helix 1" evidence="11">
    <location>
        <begin position="416"/>
        <end position="493"/>
    </location>
</feature>
<evidence type="ECO:0000256" key="3">
    <source>
        <dbReference type="ARBA" id="ARBA00022475"/>
    </source>
</evidence>
<feature type="transmembrane region" description="Helical" evidence="7">
    <location>
        <begin position="298"/>
        <end position="320"/>
    </location>
</feature>
<dbReference type="OrthoDB" id="9814206at2"/>
<evidence type="ECO:0000313" key="13">
    <source>
        <dbReference type="Proteomes" id="UP000199093"/>
    </source>
</evidence>
<keyword evidence="6 7" id="KW-0472">Membrane</keyword>
<feature type="transmembrane region" description="Helical" evidence="7">
    <location>
        <begin position="143"/>
        <end position="165"/>
    </location>
</feature>
<organism evidence="12 13">
    <name type="scientific">Salipiger marinus</name>
    <dbReference type="NCBI Taxonomy" id="555512"/>
    <lineage>
        <taxon>Bacteria</taxon>
        <taxon>Pseudomonadati</taxon>
        <taxon>Pseudomonadota</taxon>
        <taxon>Alphaproteobacteria</taxon>
        <taxon>Rhodobacterales</taxon>
        <taxon>Roseobacteraceae</taxon>
        <taxon>Salipiger</taxon>
    </lineage>
</organism>
<feature type="transmembrane region" description="Helical" evidence="7">
    <location>
        <begin position="230"/>
        <end position="249"/>
    </location>
</feature>